<evidence type="ECO:0000256" key="1">
    <source>
        <dbReference type="SAM" id="SignalP"/>
    </source>
</evidence>
<proteinExistence type="predicted"/>
<evidence type="ECO:0000313" key="2">
    <source>
        <dbReference type="EMBL" id="BDI12867.1"/>
    </source>
</evidence>
<accession>A0A9N7KZ87</accession>
<reference evidence="2" key="1">
    <citation type="submission" date="2022-04" db="EMBL/GenBank/DDBJ databases">
        <title>The complete mitochondrial genome of the white-rot fungus Phanerochaete sordida YK-624.</title>
        <authorList>
            <person name="Mori T."/>
            <person name="Dohra H."/>
            <person name="Hirai H."/>
            <person name="Kawagishi H."/>
        </authorList>
    </citation>
    <scope>NUCLEOTIDE SEQUENCE</scope>
    <source>
        <strain evidence="2">YK-624</strain>
    </source>
</reference>
<feature type="signal peptide" evidence="1">
    <location>
        <begin position="1"/>
        <end position="19"/>
    </location>
</feature>
<feature type="chain" id="PRO_5040463294" evidence="1">
    <location>
        <begin position="20"/>
        <end position="194"/>
    </location>
</feature>
<evidence type="ECO:0000313" key="3">
    <source>
        <dbReference type="Proteomes" id="UP000703269"/>
    </source>
</evidence>
<organism evidence="2 3">
    <name type="scientific">Phanerochaete sordida</name>
    <dbReference type="NCBI Taxonomy" id="48140"/>
    <lineage>
        <taxon>Eukaryota</taxon>
        <taxon>Fungi</taxon>
        <taxon>Dikarya</taxon>
        <taxon>Basidiomycota</taxon>
        <taxon>Agaricomycotina</taxon>
        <taxon>Agaricomycetes</taxon>
        <taxon>Polyporales</taxon>
        <taxon>Phanerochaetaceae</taxon>
        <taxon>Phanerochaete</taxon>
    </lineage>
</organism>
<dbReference type="AlphaFoldDB" id="A0A9N7KZ87"/>
<keyword evidence="2" id="KW-0496">Mitochondrion</keyword>
<protein>
    <submittedName>
        <fullName evidence="2">Uncharacterized protein</fullName>
    </submittedName>
</protein>
<name>A0A9N7KZ87_9APHY</name>
<keyword evidence="1" id="KW-0732">Signal</keyword>
<geneLocation type="mitochondrion" evidence="2"/>
<dbReference type="EMBL" id="LC707859">
    <property type="protein sequence ID" value="BDI12867.1"/>
    <property type="molecule type" value="Genomic_DNA"/>
</dbReference>
<keyword evidence="3" id="KW-1185">Reference proteome</keyword>
<dbReference type="Proteomes" id="UP000703269">
    <property type="component" value="Mitochondrion MT"/>
</dbReference>
<sequence>MFSSMFVYFSFSFLNFALFQDGSLVSQWFMQIKFLFDHLDQLIDLLKNITPSMDPFVLDLNPENESIDTTPINTTPKDSYILKREGLPVGNPNADPALYAGQPVNHVQAINSATNLIQISTALEALRVDPYVPSTVKSTMLNHSQTVYLQHFSYLLEASRINNDIATQAQARAGLNYCNNVIPQLIATIPNDQQ</sequence>